<sequence>MKKLESVAWVFSCDDKVLCVKTKGKDKYFIPGGKLEVSETNEIGLAREIQEELNIKLVPSSIHHVFSVSDMAYGLEDTELEMHCYTAEFTGNLMPDSEIESMKWLDKSQLKMCAPAAQKVLWKVLK</sequence>
<gene>
    <name evidence="7" type="ORF">ABUE30_11150</name>
</gene>
<comment type="cofactor">
    <cofactor evidence="1">
        <name>Mg(2+)</name>
        <dbReference type="ChEBI" id="CHEBI:18420"/>
    </cofactor>
</comment>
<dbReference type="PROSITE" id="PS51462">
    <property type="entry name" value="NUDIX"/>
    <property type="match status" value="1"/>
</dbReference>
<keyword evidence="3" id="KW-0479">Metal-binding</keyword>
<accession>A0ABW9G7F1</accession>
<organism evidence="7 8">
    <name type="scientific">Celerinatantimonas yamalensis</name>
    <dbReference type="NCBI Taxonomy" id="559956"/>
    <lineage>
        <taxon>Bacteria</taxon>
        <taxon>Pseudomonadati</taxon>
        <taxon>Pseudomonadota</taxon>
        <taxon>Gammaproteobacteria</taxon>
        <taxon>Celerinatantimonadaceae</taxon>
        <taxon>Celerinatantimonas</taxon>
    </lineage>
</organism>
<dbReference type="Gene3D" id="3.90.79.10">
    <property type="entry name" value="Nucleoside Triphosphate Pyrophosphohydrolase"/>
    <property type="match status" value="1"/>
</dbReference>
<evidence type="ECO:0000256" key="2">
    <source>
        <dbReference type="ARBA" id="ARBA00005582"/>
    </source>
</evidence>
<dbReference type="InterPro" id="IPR015797">
    <property type="entry name" value="NUDIX_hydrolase-like_dom_sf"/>
</dbReference>
<reference evidence="7 8" key="1">
    <citation type="journal article" date="2013" name="Int. J. Syst. Evol. Microbiol.">
        <title>Celerinatantimonas yamalensis sp. nov., a cold-adapted diazotrophic bacterium from a cold permafrost brine.</title>
        <authorList>
            <person name="Shcherbakova V."/>
            <person name="Chuvilskaya N."/>
            <person name="Rivkina E."/>
            <person name="Demidov N."/>
            <person name="Uchaeva V."/>
            <person name="Suetin S."/>
            <person name="Suzina N."/>
            <person name="Gilichinsky D."/>
        </authorList>
    </citation>
    <scope>NUCLEOTIDE SEQUENCE [LARGE SCALE GENOMIC DNA]</scope>
    <source>
        <strain evidence="7 8">C7</strain>
    </source>
</reference>
<dbReference type="SUPFAM" id="SSF55811">
    <property type="entry name" value="Nudix"/>
    <property type="match status" value="1"/>
</dbReference>
<dbReference type="Proteomes" id="UP001629953">
    <property type="component" value="Unassembled WGS sequence"/>
</dbReference>
<dbReference type="InterPro" id="IPR000086">
    <property type="entry name" value="NUDIX_hydrolase_dom"/>
</dbReference>
<protein>
    <submittedName>
        <fullName evidence="7">NUDIX domain-containing protein</fullName>
    </submittedName>
</protein>
<evidence type="ECO:0000256" key="3">
    <source>
        <dbReference type="ARBA" id="ARBA00022723"/>
    </source>
</evidence>
<dbReference type="InterPro" id="IPR020084">
    <property type="entry name" value="NUDIX_hydrolase_CS"/>
</dbReference>
<feature type="domain" description="Nudix hydrolase" evidence="6">
    <location>
        <begin position="1"/>
        <end position="126"/>
    </location>
</feature>
<comment type="caution">
    <text evidence="7">The sequence shown here is derived from an EMBL/GenBank/DDBJ whole genome shotgun (WGS) entry which is preliminary data.</text>
</comment>
<evidence type="ECO:0000256" key="5">
    <source>
        <dbReference type="ARBA" id="ARBA00022842"/>
    </source>
</evidence>
<dbReference type="PROSITE" id="PS00893">
    <property type="entry name" value="NUDIX_BOX"/>
    <property type="match status" value="1"/>
</dbReference>
<dbReference type="PANTHER" id="PTHR43758">
    <property type="entry name" value="7,8-DIHYDRO-8-OXOGUANINE TRIPHOSPHATASE"/>
    <property type="match status" value="1"/>
</dbReference>
<dbReference type="PANTHER" id="PTHR43758:SF2">
    <property type="entry name" value="OXIDIZED PURINE NUCLEOSIDE TRIPHOSPHATE HYDROLASE"/>
    <property type="match status" value="1"/>
</dbReference>
<proteinExistence type="inferred from homology"/>
<evidence type="ECO:0000313" key="7">
    <source>
        <dbReference type="EMBL" id="MFM2485610.1"/>
    </source>
</evidence>
<dbReference type="Pfam" id="PF00293">
    <property type="entry name" value="NUDIX"/>
    <property type="match status" value="1"/>
</dbReference>
<evidence type="ECO:0000259" key="6">
    <source>
        <dbReference type="PROSITE" id="PS51462"/>
    </source>
</evidence>
<dbReference type="RefSeq" id="WP_408623847.1">
    <property type="nucleotide sequence ID" value="NZ_JBEQCT010000004.1"/>
</dbReference>
<comment type="similarity">
    <text evidence="2">Belongs to the Nudix hydrolase family.</text>
</comment>
<evidence type="ECO:0000256" key="4">
    <source>
        <dbReference type="ARBA" id="ARBA00022801"/>
    </source>
</evidence>
<name>A0ABW9G7F1_9GAMM</name>
<evidence type="ECO:0000313" key="8">
    <source>
        <dbReference type="Proteomes" id="UP001629953"/>
    </source>
</evidence>
<keyword evidence="5" id="KW-0460">Magnesium</keyword>
<keyword evidence="4" id="KW-0378">Hydrolase</keyword>
<keyword evidence="8" id="KW-1185">Reference proteome</keyword>
<evidence type="ECO:0000256" key="1">
    <source>
        <dbReference type="ARBA" id="ARBA00001946"/>
    </source>
</evidence>
<dbReference type="CDD" id="cd04690">
    <property type="entry name" value="NUDIX_Hydrolase"/>
    <property type="match status" value="1"/>
</dbReference>
<dbReference type="EMBL" id="JBEQCT010000004">
    <property type="protein sequence ID" value="MFM2485610.1"/>
    <property type="molecule type" value="Genomic_DNA"/>
</dbReference>